<evidence type="ECO:0000256" key="7">
    <source>
        <dbReference type="RuleBase" id="RU003435"/>
    </source>
</evidence>
<dbReference type="Gene3D" id="3.40.390.10">
    <property type="entry name" value="Collagenase (Catalytic Domain)"/>
    <property type="match status" value="1"/>
</dbReference>
<keyword evidence="5 7" id="KW-0862">Zinc</keyword>
<evidence type="ECO:0000256" key="4">
    <source>
        <dbReference type="ARBA" id="ARBA00022801"/>
    </source>
</evidence>
<proteinExistence type="inferred from homology"/>
<dbReference type="AlphaFoldDB" id="A0A914C668"/>
<dbReference type="InterPro" id="IPR045090">
    <property type="entry name" value="Pept_M3A_M3B"/>
</dbReference>
<organism evidence="9 10">
    <name type="scientific">Acrobeloides nanus</name>
    <dbReference type="NCBI Taxonomy" id="290746"/>
    <lineage>
        <taxon>Eukaryota</taxon>
        <taxon>Metazoa</taxon>
        <taxon>Ecdysozoa</taxon>
        <taxon>Nematoda</taxon>
        <taxon>Chromadorea</taxon>
        <taxon>Rhabditida</taxon>
        <taxon>Tylenchina</taxon>
        <taxon>Cephalobomorpha</taxon>
        <taxon>Cephaloboidea</taxon>
        <taxon>Cephalobidae</taxon>
        <taxon>Acrobeloides</taxon>
    </lineage>
</organism>
<dbReference type="GO" id="GO:0046872">
    <property type="term" value="F:metal ion binding"/>
    <property type="evidence" value="ECO:0007669"/>
    <property type="project" value="UniProtKB-UniRule"/>
</dbReference>
<evidence type="ECO:0000256" key="3">
    <source>
        <dbReference type="ARBA" id="ARBA00022723"/>
    </source>
</evidence>
<dbReference type="InterPro" id="IPR024077">
    <property type="entry name" value="Neurolysin/TOP_dom2"/>
</dbReference>
<keyword evidence="2 7" id="KW-0645">Protease</keyword>
<dbReference type="GO" id="GO:0004222">
    <property type="term" value="F:metalloendopeptidase activity"/>
    <property type="evidence" value="ECO:0007669"/>
    <property type="project" value="InterPro"/>
</dbReference>
<comment type="similarity">
    <text evidence="1 7">Belongs to the peptidase M3 family.</text>
</comment>
<accession>A0A914C668</accession>
<keyword evidence="9" id="KW-1185">Reference proteome</keyword>
<sequence length="825" mass="97989">MMLRIFRLNSFSRFRRKIISKRNFTISNSRCQDDYGFTTYDRRPTQAVGYIVALPEIPEQSTENNLFLSNISRNSDWPPLATASAADFYEGTIKLLMEYGVTIHDHYQHIVEEHQKNRFGRFYLNFEQMLEPMLADEYDVDYAFNTLLLKMYTDWPACSSNDWKCDFYDVFSLRAHENRNKLTYGGVLYQWVKTHMDDFKKLKERTKFKGEVIENIEDVDKDLDAIMPYWQRRLVEYYYRHFVGCGVAMFHDGTEKNQLRMSKISQFMNKNKFDYIFCIMAENRTPVYRITEKSAFKNAPPHILRELAINKEQFEEGEWEVTLTPTKMAPFLRYCADRRLRTYAWNKWVTIAGWASDSMTFCNGTRIDGIVNQSYMYAKNLGFKNVADHQFCNKMAGSADAVRQFIDLMYRRFLPTFKSRYDNWVEYGQAHELISGTVSEKDLFYLCPKEADNRYNVDFLRLMKHFPFWQTFENITTILTYLFNLKFEDVSSDEKLERCHPTCRIYAVSDQTTGEHLGRLYIDPFMRSNKRSGWKTLLGRMQNPMRRLDKIVYLIGAANEPDSDGNSFLHYEQLQALLFQLGRSIQLLLSEVPYREIAIPWEPQYYAWGGRVIWRDEYAMDWDAVNMFPEFLKFFVYKPALLSQMSSPHAVTEAILTEEKAEAPAFALQRGAFWEAYRCLFWADFDLTLFSMKRWTDRWWREIYVEKYEKYFPWPIDNNYPQFQGTNFTPIFSNPVFHCMYYRKLWTEMLALDMHETFALEHDEPETAERLKNTLLRKGAGEPQNELYMRFMGRDPSIGAILDFYTNPILSLASEEIKKLGSNYV</sequence>
<feature type="domain" description="Peptidase M3A/M3B catalytic" evidence="8">
    <location>
        <begin position="331"/>
        <end position="803"/>
    </location>
</feature>
<name>A0A914C668_9BILA</name>
<dbReference type="Proteomes" id="UP000887540">
    <property type="component" value="Unplaced"/>
</dbReference>
<evidence type="ECO:0000256" key="1">
    <source>
        <dbReference type="ARBA" id="ARBA00006040"/>
    </source>
</evidence>
<dbReference type="Gene3D" id="1.10.1370.10">
    <property type="entry name" value="Neurolysin, domain 3"/>
    <property type="match status" value="1"/>
</dbReference>
<dbReference type="GO" id="GO:0006508">
    <property type="term" value="P:proteolysis"/>
    <property type="evidence" value="ECO:0007669"/>
    <property type="project" value="UniProtKB-KW"/>
</dbReference>
<dbReference type="SUPFAM" id="SSF55486">
    <property type="entry name" value="Metalloproteases ('zincins'), catalytic domain"/>
    <property type="match status" value="1"/>
</dbReference>
<keyword evidence="3 7" id="KW-0479">Metal-binding</keyword>
<evidence type="ECO:0000313" key="9">
    <source>
        <dbReference type="Proteomes" id="UP000887540"/>
    </source>
</evidence>
<evidence type="ECO:0000256" key="5">
    <source>
        <dbReference type="ARBA" id="ARBA00022833"/>
    </source>
</evidence>
<dbReference type="PANTHER" id="PTHR11804">
    <property type="entry name" value="PROTEASE M3 THIMET OLIGOPEPTIDASE-RELATED"/>
    <property type="match status" value="1"/>
</dbReference>
<dbReference type="PANTHER" id="PTHR11804:SF83">
    <property type="entry name" value="LD37516P"/>
    <property type="match status" value="1"/>
</dbReference>
<dbReference type="Pfam" id="PF01432">
    <property type="entry name" value="Peptidase_M3"/>
    <property type="match status" value="1"/>
</dbReference>
<keyword evidence="6 7" id="KW-0482">Metalloprotease</keyword>
<evidence type="ECO:0000256" key="6">
    <source>
        <dbReference type="ARBA" id="ARBA00023049"/>
    </source>
</evidence>
<comment type="cofactor">
    <cofactor evidence="7">
        <name>Zn(2+)</name>
        <dbReference type="ChEBI" id="CHEBI:29105"/>
    </cofactor>
    <text evidence="7">Binds 1 zinc ion.</text>
</comment>
<evidence type="ECO:0000256" key="2">
    <source>
        <dbReference type="ARBA" id="ARBA00022670"/>
    </source>
</evidence>
<reference evidence="10" key="1">
    <citation type="submission" date="2022-11" db="UniProtKB">
        <authorList>
            <consortium name="WormBaseParasite"/>
        </authorList>
    </citation>
    <scope>IDENTIFICATION</scope>
</reference>
<dbReference type="InterPro" id="IPR024079">
    <property type="entry name" value="MetalloPept_cat_dom_sf"/>
</dbReference>
<dbReference type="InterPro" id="IPR001567">
    <property type="entry name" value="Pept_M3A_M3B_dom"/>
</dbReference>
<protein>
    <submittedName>
        <fullName evidence="10">Peptidase M3A/M3B catalytic domain-containing protein</fullName>
    </submittedName>
</protein>
<evidence type="ECO:0000313" key="10">
    <source>
        <dbReference type="WBParaSite" id="ACRNAN_Path_403.g1529.t1"/>
    </source>
</evidence>
<dbReference type="WBParaSite" id="ACRNAN_Path_403.g1529.t1">
    <property type="protein sequence ID" value="ACRNAN_Path_403.g1529.t1"/>
    <property type="gene ID" value="ACRNAN_Path_403.g1529"/>
</dbReference>
<evidence type="ECO:0000259" key="8">
    <source>
        <dbReference type="Pfam" id="PF01432"/>
    </source>
</evidence>
<keyword evidence="4 7" id="KW-0378">Hydrolase</keyword>